<dbReference type="InterPro" id="IPR016181">
    <property type="entry name" value="Acyl_CoA_acyltransferase"/>
</dbReference>
<reference evidence="2" key="1">
    <citation type="journal article" date="2009" name="ISME J.">
        <title>Functional metagenomics reveals diverse beta-lactamases in a remote Alaskan soil.</title>
        <authorList>
            <person name="Allen H.K."/>
            <person name="Moe L.A."/>
            <person name="Rodbumrer J."/>
            <person name="Gaarder A."/>
            <person name="Handelsman J."/>
        </authorList>
    </citation>
    <scope>NUCLEOTIDE SEQUENCE</scope>
</reference>
<gene>
    <name evidence="2" type="ORF">AKSOIL_0239</name>
</gene>
<evidence type="ECO:0000259" key="1">
    <source>
        <dbReference type="PROSITE" id="PS51186"/>
    </source>
</evidence>
<dbReference type="EMBL" id="EU408351">
    <property type="protein sequence ID" value="ACN58854.1"/>
    <property type="molecule type" value="Genomic_DNA"/>
</dbReference>
<name>C0ING8_9BACT</name>
<dbReference type="SUPFAM" id="SSF55729">
    <property type="entry name" value="Acyl-CoA N-acyltransferases (Nat)"/>
    <property type="match status" value="1"/>
</dbReference>
<protein>
    <submittedName>
        <fullName evidence="2">GCN5-related N-acetyltransferase</fullName>
    </submittedName>
</protein>
<sequence>MDVPDFDLQPALENDLLLLRPLREEDFDALYGVASDPLLWEQHPARDRYKKNVFEALFRDAMLSKGAFAIVDKKTRQIIGSTRFHRIPEVQNAVEIGWTFLAREYWGGFYNRSMKLLMMEYAFNYVDHVLFYIGEGNIRSQKAVEKIGGVRIISLEGQILDTRPTAAIVYNITKQAWEIKLKENSCRQAAD</sequence>
<dbReference type="AlphaFoldDB" id="C0ING8"/>
<dbReference type="InterPro" id="IPR000182">
    <property type="entry name" value="GNAT_dom"/>
</dbReference>
<evidence type="ECO:0000313" key="2">
    <source>
        <dbReference type="EMBL" id="ACN58854.1"/>
    </source>
</evidence>
<dbReference type="PANTHER" id="PTHR43610:SF1">
    <property type="entry name" value="N-ACETYLTRANSFERASE DOMAIN-CONTAINING PROTEIN"/>
    <property type="match status" value="1"/>
</dbReference>
<dbReference type="Gene3D" id="3.40.630.30">
    <property type="match status" value="1"/>
</dbReference>
<proteinExistence type="predicted"/>
<feature type="domain" description="N-acetyltransferase" evidence="1">
    <location>
        <begin position="17"/>
        <end position="175"/>
    </location>
</feature>
<keyword evidence="2" id="KW-0808">Transferase</keyword>
<dbReference type="PANTHER" id="PTHR43610">
    <property type="entry name" value="BLL6696 PROTEIN"/>
    <property type="match status" value="1"/>
</dbReference>
<dbReference type="GO" id="GO:0016747">
    <property type="term" value="F:acyltransferase activity, transferring groups other than amino-acyl groups"/>
    <property type="evidence" value="ECO:0007669"/>
    <property type="project" value="InterPro"/>
</dbReference>
<accession>C0ING8</accession>
<dbReference type="PROSITE" id="PS51186">
    <property type="entry name" value="GNAT"/>
    <property type="match status" value="1"/>
</dbReference>
<dbReference type="Pfam" id="PF13302">
    <property type="entry name" value="Acetyltransf_3"/>
    <property type="match status" value="1"/>
</dbReference>
<organism evidence="2">
    <name type="scientific">uncultured bacterium BLR12</name>
    <dbReference type="NCBI Taxonomy" id="506514"/>
    <lineage>
        <taxon>Bacteria</taxon>
        <taxon>environmental samples</taxon>
    </lineage>
</organism>